<dbReference type="AlphaFoldDB" id="A0A9W6BDF4"/>
<organism evidence="4 5">
    <name type="scientific">Pleodorina starrii</name>
    <dbReference type="NCBI Taxonomy" id="330485"/>
    <lineage>
        <taxon>Eukaryota</taxon>
        <taxon>Viridiplantae</taxon>
        <taxon>Chlorophyta</taxon>
        <taxon>core chlorophytes</taxon>
        <taxon>Chlorophyceae</taxon>
        <taxon>CS clade</taxon>
        <taxon>Chlamydomonadales</taxon>
        <taxon>Volvocaceae</taxon>
        <taxon>Pleodorina</taxon>
    </lineage>
</organism>
<comment type="similarity">
    <text evidence="1">Belongs to the glycosyltransferase 90 family.</text>
</comment>
<reference evidence="4 5" key="1">
    <citation type="journal article" date="2023" name="Commun. Biol.">
        <title>Reorganization of the ancestral sex-determining regions during the evolution of trioecy in Pleodorina starrii.</title>
        <authorList>
            <person name="Takahashi K."/>
            <person name="Suzuki S."/>
            <person name="Kawai-Toyooka H."/>
            <person name="Yamamoto K."/>
            <person name="Hamaji T."/>
            <person name="Ootsuki R."/>
            <person name="Yamaguchi H."/>
            <person name="Kawachi M."/>
            <person name="Higashiyama T."/>
            <person name="Nozaki H."/>
        </authorList>
    </citation>
    <scope>NUCLEOTIDE SEQUENCE [LARGE SCALE GENOMIC DNA]</scope>
    <source>
        <strain evidence="4 5">NIES-4479</strain>
    </source>
</reference>
<dbReference type="SMART" id="SM00672">
    <property type="entry name" value="CAP10"/>
    <property type="match status" value="1"/>
</dbReference>
<dbReference type="InterPro" id="IPR051091">
    <property type="entry name" value="O-Glucosyltr/Glycosyltrsf_90"/>
</dbReference>
<dbReference type="GO" id="GO:0016740">
    <property type="term" value="F:transferase activity"/>
    <property type="evidence" value="ECO:0007669"/>
    <property type="project" value="UniProtKB-KW"/>
</dbReference>
<accession>A0A9W6BDF4</accession>
<dbReference type="PANTHER" id="PTHR12203:SF35">
    <property type="entry name" value="PROTEIN O-GLUCOSYLTRANSFERASE 1"/>
    <property type="match status" value="1"/>
</dbReference>
<evidence type="ECO:0000259" key="3">
    <source>
        <dbReference type="SMART" id="SM00672"/>
    </source>
</evidence>
<dbReference type="Proteomes" id="UP001165080">
    <property type="component" value="Unassembled WGS sequence"/>
</dbReference>
<sequence>MKCPDFGPLYKQIDKDLEVHRAHPMTKERMAYTSQQYGSARARALTLGVINGTAYLLRPVNWRDLSHHAWLLLSYVRMVRYMQDTFGRDLPDVAFAITTNDGPKHPHVPLKINPVAQREFPAQVAAAGEVPRDYKGPFPVFGYCKTDYHADTILVPNFHFHMRKYSETYLKHIPDFNQRPWSEREPKLFGRFSHYKLIRGGSGNLFVNKLGVNGTQICDRLNKSCPSRDEFIRFARLHKDMMDVHFSGMRPMSVHARYKYLVNLEGQALSSRMEVLLPLGSLVFKERSGYYAYYYHLLKHRENVMMFWDSNGGPEDILQELAWAKEHDDEAAAIAARGQQLAAKYLSSEARVCYWYRLLHEYAKTFSYRVDLSQWPGAVTLDEVLDRIVVKELGVNPLKPPKWGP</sequence>
<name>A0A9W6BDF4_9CHLO</name>
<dbReference type="EMBL" id="BRXU01000002">
    <property type="protein sequence ID" value="GLC49521.1"/>
    <property type="molecule type" value="Genomic_DNA"/>
</dbReference>
<dbReference type="Pfam" id="PF05686">
    <property type="entry name" value="Glyco_transf_90"/>
    <property type="match status" value="1"/>
</dbReference>
<evidence type="ECO:0000256" key="1">
    <source>
        <dbReference type="ARBA" id="ARBA00010118"/>
    </source>
</evidence>
<proteinExistence type="inferred from homology"/>
<gene>
    <name evidence="4" type="primary">PLEST011903</name>
    <name evidence="4" type="ORF">PLESTB_000228300</name>
</gene>
<evidence type="ECO:0000313" key="4">
    <source>
        <dbReference type="EMBL" id="GLC49521.1"/>
    </source>
</evidence>
<evidence type="ECO:0000256" key="2">
    <source>
        <dbReference type="ARBA" id="ARBA00022679"/>
    </source>
</evidence>
<dbReference type="PANTHER" id="PTHR12203">
    <property type="entry name" value="KDEL LYS-ASP-GLU-LEU CONTAINING - RELATED"/>
    <property type="match status" value="1"/>
</dbReference>
<dbReference type="InterPro" id="IPR006598">
    <property type="entry name" value="CAP10"/>
</dbReference>
<protein>
    <recommendedName>
        <fullName evidence="3">Glycosyl transferase CAP10 domain-containing protein</fullName>
    </recommendedName>
</protein>
<evidence type="ECO:0000313" key="5">
    <source>
        <dbReference type="Proteomes" id="UP001165080"/>
    </source>
</evidence>
<feature type="domain" description="Glycosyl transferase CAP10" evidence="3">
    <location>
        <begin position="89"/>
        <end position="369"/>
    </location>
</feature>
<keyword evidence="5" id="KW-1185">Reference proteome</keyword>
<comment type="caution">
    <text evidence="4">The sequence shown here is derived from an EMBL/GenBank/DDBJ whole genome shotgun (WGS) entry which is preliminary data.</text>
</comment>
<keyword evidence="2" id="KW-0808">Transferase</keyword>